<dbReference type="PROSITE" id="PS00678">
    <property type="entry name" value="WD_REPEATS_1"/>
    <property type="match status" value="1"/>
</dbReference>
<keyword evidence="1 3" id="KW-0853">WD repeat</keyword>
<dbReference type="InParanoid" id="A0A0C9ZZS7"/>
<evidence type="ECO:0000313" key="5">
    <source>
        <dbReference type="Proteomes" id="UP000054485"/>
    </source>
</evidence>
<dbReference type="OrthoDB" id="2670653at2759"/>
<dbReference type="PROSITE" id="PS50294">
    <property type="entry name" value="WD_REPEATS_REGION"/>
    <property type="match status" value="3"/>
</dbReference>
<dbReference type="HOGENOM" id="CLU_031226_0_0_1"/>
<gene>
    <name evidence="4" type="ORF">CY34DRAFT_804167</name>
</gene>
<dbReference type="EMBL" id="KN835220">
    <property type="protein sequence ID" value="KIK43160.1"/>
    <property type="molecule type" value="Genomic_DNA"/>
</dbReference>
<protein>
    <recommendedName>
        <fullName evidence="6">WD40 repeat-like protein</fullName>
    </recommendedName>
</protein>
<keyword evidence="2" id="KW-0677">Repeat</keyword>
<feature type="repeat" description="WD" evidence="3">
    <location>
        <begin position="244"/>
        <end position="285"/>
    </location>
</feature>
<dbReference type="PANTHER" id="PTHR44019:SF8">
    <property type="entry name" value="POC1 CENTRIOLAR PROTEIN HOMOLOG"/>
    <property type="match status" value="1"/>
</dbReference>
<dbReference type="Gene3D" id="2.130.10.10">
    <property type="entry name" value="YVTN repeat-like/Quinoprotein amine dehydrogenase"/>
    <property type="match status" value="3"/>
</dbReference>
<dbReference type="PANTHER" id="PTHR44019">
    <property type="entry name" value="WD REPEAT-CONTAINING PROTEIN 55"/>
    <property type="match status" value="1"/>
</dbReference>
<dbReference type="AlphaFoldDB" id="A0A0C9ZZS7"/>
<dbReference type="CDD" id="cd00200">
    <property type="entry name" value="WD40"/>
    <property type="match status" value="1"/>
</dbReference>
<dbReference type="InterPro" id="IPR020472">
    <property type="entry name" value="WD40_PAC1"/>
</dbReference>
<dbReference type="FunCoup" id="A0A0C9ZZS7">
    <property type="interactions" value="16"/>
</dbReference>
<dbReference type="InterPro" id="IPR015943">
    <property type="entry name" value="WD40/YVTN_repeat-like_dom_sf"/>
</dbReference>
<dbReference type="STRING" id="930992.A0A0C9ZZS7"/>
<dbReference type="PRINTS" id="PR00320">
    <property type="entry name" value="GPROTEINBRPT"/>
</dbReference>
<evidence type="ECO:0008006" key="6">
    <source>
        <dbReference type="Google" id="ProtNLM"/>
    </source>
</evidence>
<keyword evidence="5" id="KW-1185">Reference proteome</keyword>
<accession>A0A0C9ZZS7</accession>
<name>A0A0C9ZZS7_9AGAM</name>
<dbReference type="Proteomes" id="UP000054485">
    <property type="component" value="Unassembled WGS sequence"/>
</dbReference>
<sequence>MASASTKSAAMKAILIPSITLNGHESWIRSISYFPDGQRMISGSDDRTARQWDLKSGKEIKEVRGVCKGRVYTVAVSRDGRWVVIGGEDDCGELKACEVETGTVKIFEGHSQAISCVDISVDDRLLAGGSCDGTVRIWNLDTGKLVAGPFKSEDPVGAVRFSTNSTKLAVKLMTGKCLELWDVRSQKLDAKVGEYGGLRRTYSPVFWTNNNKTIIAALSPNEDDYPKTIYEFDGSTLDVVGTTFEGHTYLVTGLALSFDGALLASASLDNTIKLWAFESRQLLASFDAQDPFRLILSPDARQLAYMINTKYDCKICICDTPPDVLTQARTIARKTSKFNHLLHSDVTRCHPAGHRRPPISVIPMAQIPSPTRDTQQPSFLRLSELLRFSPRTNSLRPGRKEQPRDPLNVCFLFSLFRICLDDSTPDPRYITPTILSLSSRCNSIQSF</sequence>
<dbReference type="Pfam" id="PF00400">
    <property type="entry name" value="WD40"/>
    <property type="match status" value="4"/>
</dbReference>
<organism evidence="4 5">
    <name type="scientific">Suillus luteus UH-Slu-Lm8-n1</name>
    <dbReference type="NCBI Taxonomy" id="930992"/>
    <lineage>
        <taxon>Eukaryota</taxon>
        <taxon>Fungi</taxon>
        <taxon>Dikarya</taxon>
        <taxon>Basidiomycota</taxon>
        <taxon>Agaricomycotina</taxon>
        <taxon>Agaricomycetes</taxon>
        <taxon>Agaricomycetidae</taxon>
        <taxon>Boletales</taxon>
        <taxon>Suillineae</taxon>
        <taxon>Suillaceae</taxon>
        <taxon>Suillus</taxon>
    </lineage>
</organism>
<dbReference type="InterPro" id="IPR001680">
    <property type="entry name" value="WD40_rpt"/>
</dbReference>
<proteinExistence type="predicted"/>
<reference evidence="5" key="2">
    <citation type="submission" date="2015-01" db="EMBL/GenBank/DDBJ databases">
        <title>Evolutionary Origins and Diversification of the Mycorrhizal Mutualists.</title>
        <authorList>
            <consortium name="DOE Joint Genome Institute"/>
            <consortium name="Mycorrhizal Genomics Consortium"/>
            <person name="Kohler A."/>
            <person name="Kuo A."/>
            <person name="Nagy L.G."/>
            <person name="Floudas D."/>
            <person name="Copeland A."/>
            <person name="Barry K.W."/>
            <person name="Cichocki N."/>
            <person name="Veneault-Fourrey C."/>
            <person name="LaButti K."/>
            <person name="Lindquist E.A."/>
            <person name="Lipzen A."/>
            <person name="Lundell T."/>
            <person name="Morin E."/>
            <person name="Murat C."/>
            <person name="Riley R."/>
            <person name="Ohm R."/>
            <person name="Sun H."/>
            <person name="Tunlid A."/>
            <person name="Henrissat B."/>
            <person name="Grigoriev I.V."/>
            <person name="Hibbett D.S."/>
            <person name="Martin F."/>
        </authorList>
    </citation>
    <scope>NUCLEOTIDE SEQUENCE [LARGE SCALE GENOMIC DNA]</scope>
    <source>
        <strain evidence="5">UH-Slu-Lm8-n1</strain>
    </source>
</reference>
<dbReference type="SMART" id="SM00320">
    <property type="entry name" value="WD40"/>
    <property type="match status" value="4"/>
</dbReference>
<feature type="repeat" description="WD" evidence="3">
    <location>
        <begin position="107"/>
        <end position="148"/>
    </location>
</feature>
<dbReference type="SUPFAM" id="SSF50978">
    <property type="entry name" value="WD40 repeat-like"/>
    <property type="match status" value="1"/>
</dbReference>
<dbReference type="InterPro" id="IPR019775">
    <property type="entry name" value="WD40_repeat_CS"/>
</dbReference>
<evidence type="ECO:0000313" key="4">
    <source>
        <dbReference type="EMBL" id="KIK43160.1"/>
    </source>
</evidence>
<evidence type="ECO:0000256" key="2">
    <source>
        <dbReference type="ARBA" id="ARBA00022737"/>
    </source>
</evidence>
<dbReference type="InterPro" id="IPR050505">
    <property type="entry name" value="WDR55/POC1"/>
</dbReference>
<feature type="repeat" description="WD" evidence="3">
    <location>
        <begin position="21"/>
        <end position="62"/>
    </location>
</feature>
<dbReference type="PROSITE" id="PS50082">
    <property type="entry name" value="WD_REPEATS_2"/>
    <property type="match status" value="3"/>
</dbReference>
<reference evidence="4 5" key="1">
    <citation type="submission" date="2014-04" db="EMBL/GenBank/DDBJ databases">
        <authorList>
            <consortium name="DOE Joint Genome Institute"/>
            <person name="Kuo A."/>
            <person name="Ruytinx J."/>
            <person name="Rineau F."/>
            <person name="Colpaert J."/>
            <person name="Kohler A."/>
            <person name="Nagy L.G."/>
            <person name="Floudas D."/>
            <person name="Copeland A."/>
            <person name="Barry K.W."/>
            <person name="Cichocki N."/>
            <person name="Veneault-Fourrey C."/>
            <person name="LaButti K."/>
            <person name="Lindquist E.A."/>
            <person name="Lipzen A."/>
            <person name="Lundell T."/>
            <person name="Morin E."/>
            <person name="Murat C."/>
            <person name="Sun H."/>
            <person name="Tunlid A."/>
            <person name="Henrissat B."/>
            <person name="Grigoriev I.V."/>
            <person name="Hibbett D.S."/>
            <person name="Martin F."/>
            <person name="Nordberg H.P."/>
            <person name="Cantor M.N."/>
            <person name="Hua S.X."/>
        </authorList>
    </citation>
    <scope>NUCLEOTIDE SEQUENCE [LARGE SCALE GENOMIC DNA]</scope>
    <source>
        <strain evidence="4 5">UH-Slu-Lm8-n1</strain>
    </source>
</reference>
<evidence type="ECO:0000256" key="3">
    <source>
        <dbReference type="PROSITE-ProRule" id="PRU00221"/>
    </source>
</evidence>
<dbReference type="InterPro" id="IPR036322">
    <property type="entry name" value="WD40_repeat_dom_sf"/>
</dbReference>
<evidence type="ECO:0000256" key="1">
    <source>
        <dbReference type="ARBA" id="ARBA00022574"/>
    </source>
</evidence>